<feature type="chain" id="PRO_5038627068" description="Surface layer protein A domain-containing protein" evidence="1">
    <location>
        <begin position="30"/>
        <end position="162"/>
    </location>
</feature>
<evidence type="ECO:0000313" key="3">
    <source>
        <dbReference type="Proteomes" id="UP000886822"/>
    </source>
</evidence>
<evidence type="ECO:0008006" key="4">
    <source>
        <dbReference type="Google" id="ProtNLM"/>
    </source>
</evidence>
<comment type="caution">
    <text evidence="2">The sequence shown here is derived from an EMBL/GenBank/DDBJ whole genome shotgun (WGS) entry which is preliminary data.</text>
</comment>
<organism evidence="2 3">
    <name type="scientific">Candidatus Levilactobacillus faecigallinarum</name>
    <dbReference type="NCBI Taxonomy" id="2838638"/>
    <lineage>
        <taxon>Bacteria</taxon>
        <taxon>Bacillati</taxon>
        <taxon>Bacillota</taxon>
        <taxon>Bacilli</taxon>
        <taxon>Lactobacillales</taxon>
        <taxon>Lactobacillaceae</taxon>
        <taxon>Levilactobacillus</taxon>
    </lineage>
</organism>
<evidence type="ECO:0000313" key="2">
    <source>
        <dbReference type="EMBL" id="HIW72362.1"/>
    </source>
</evidence>
<feature type="signal peptide" evidence="1">
    <location>
        <begin position="1"/>
        <end position="29"/>
    </location>
</feature>
<dbReference type="EMBL" id="DXGJ01000053">
    <property type="protein sequence ID" value="HIW72362.1"/>
    <property type="molecule type" value="Genomic_DNA"/>
</dbReference>
<reference evidence="2" key="1">
    <citation type="journal article" date="2021" name="PeerJ">
        <title>Extensive microbial diversity within the chicken gut microbiome revealed by metagenomics and culture.</title>
        <authorList>
            <person name="Gilroy R."/>
            <person name="Ravi A."/>
            <person name="Getino M."/>
            <person name="Pursley I."/>
            <person name="Horton D.L."/>
            <person name="Alikhan N.F."/>
            <person name="Baker D."/>
            <person name="Gharbi K."/>
            <person name="Hall N."/>
            <person name="Watson M."/>
            <person name="Adriaenssens E.M."/>
            <person name="Foster-Nyarko E."/>
            <person name="Jarju S."/>
            <person name="Secka A."/>
            <person name="Antonio M."/>
            <person name="Oren A."/>
            <person name="Chaudhuri R.R."/>
            <person name="La Ragione R."/>
            <person name="Hildebrand F."/>
            <person name="Pallen M.J."/>
        </authorList>
    </citation>
    <scope>NUCLEOTIDE SEQUENCE</scope>
    <source>
        <strain evidence="2">CHK173-259</strain>
    </source>
</reference>
<protein>
    <recommendedName>
        <fullName evidence="4">Surface layer protein A domain-containing protein</fullName>
    </recommendedName>
</protein>
<name>A0A9D1QS83_9LACO</name>
<dbReference type="Proteomes" id="UP000886822">
    <property type="component" value="Unassembled WGS sequence"/>
</dbReference>
<sequence>MTSNFPIKLLACATFCVAGLAVGQAPAQAATWHAGTPKALRGMYQAHRENQADGFGPVLKLTAKSVSRQNSNWPLIKITHVKYKRLKHNTYLIKGHMQKNGYVLSRPASVYIARKGNRLLTIMDPDFPGSTRKTFHADYRYALRNPFVKTHKVKANGPVIHV</sequence>
<dbReference type="AlphaFoldDB" id="A0A9D1QS83"/>
<keyword evidence="1" id="KW-0732">Signal</keyword>
<accession>A0A9D1QS83</accession>
<reference evidence="2" key="2">
    <citation type="submission" date="2021-04" db="EMBL/GenBank/DDBJ databases">
        <authorList>
            <person name="Gilroy R."/>
        </authorList>
    </citation>
    <scope>NUCLEOTIDE SEQUENCE</scope>
    <source>
        <strain evidence="2">CHK173-259</strain>
    </source>
</reference>
<evidence type="ECO:0000256" key="1">
    <source>
        <dbReference type="SAM" id="SignalP"/>
    </source>
</evidence>
<proteinExistence type="predicted"/>
<gene>
    <name evidence="2" type="ORF">H9875_07015</name>
</gene>